<sequence length="299" mass="32269">MSTAKPLPPALARGPFTIGEARLLGLPSGRIKARDLHVPSRGIRIPAGQGHSLLARARPYTQLGAPDVVSFYSAALIHAFRMPGMSESRLPPSASLLHLTRIGSAAPRRKGVVGHRAALDPSEVVDREGVPVTSEARTLLDLAGAGHLTLEDLVVIADGLVCEHSRWLHARSAQLSLAELHDYVARQRCAAGLPLLRKALALVRVGVDSPPETRLRLLFGRSGLPPFEPDFVLIDEQGTPLWVDLGCPAYRLAVEYDGGHHLTPAQHQADALRAERTLSAGWRQLVLNNMDVRTGETGY</sequence>
<dbReference type="EMBL" id="RBIR01000005">
    <property type="protein sequence ID" value="RKR18953.1"/>
    <property type="molecule type" value="Genomic_DNA"/>
</dbReference>
<protein>
    <recommendedName>
        <fullName evidence="3">DUF559 domain-containing protein</fullName>
    </recommendedName>
</protein>
<name>A0A495EQS5_9MICC</name>
<accession>A0A495EQS5</accession>
<evidence type="ECO:0000313" key="1">
    <source>
        <dbReference type="EMBL" id="RKR18953.1"/>
    </source>
</evidence>
<gene>
    <name evidence="1" type="ORF">C8D78_2697</name>
</gene>
<dbReference type="AlphaFoldDB" id="A0A495EQS5"/>
<evidence type="ECO:0008006" key="3">
    <source>
        <dbReference type="Google" id="ProtNLM"/>
    </source>
</evidence>
<dbReference type="RefSeq" id="WP_120954357.1">
    <property type="nucleotide sequence ID" value="NZ_RBIR01000005.1"/>
</dbReference>
<dbReference type="Proteomes" id="UP000276055">
    <property type="component" value="Unassembled WGS sequence"/>
</dbReference>
<reference evidence="1 2" key="1">
    <citation type="submission" date="2018-10" db="EMBL/GenBank/DDBJ databases">
        <title>Genomic Encyclopedia of Type Strains, Phase IV (KMG-IV): sequencing the most valuable type-strain genomes for metagenomic binning, comparative biology and taxonomic classification.</title>
        <authorList>
            <person name="Goeker M."/>
        </authorList>
    </citation>
    <scope>NUCLEOTIDE SEQUENCE [LARGE SCALE GENOMIC DNA]</scope>
    <source>
        <strain evidence="1 2">DSM 25586</strain>
    </source>
</reference>
<dbReference type="OrthoDB" id="3234479at2"/>
<proteinExistence type="predicted"/>
<organism evidence="1 2">
    <name type="scientific">Arthrobacter oryzae</name>
    <dbReference type="NCBI Taxonomy" id="409290"/>
    <lineage>
        <taxon>Bacteria</taxon>
        <taxon>Bacillati</taxon>
        <taxon>Actinomycetota</taxon>
        <taxon>Actinomycetes</taxon>
        <taxon>Micrococcales</taxon>
        <taxon>Micrococcaceae</taxon>
        <taxon>Arthrobacter</taxon>
    </lineage>
</organism>
<evidence type="ECO:0000313" key="2">
    <source>
        <dbReference type="Proteomes" id="UP000276055"/>
    </source>
</evidence>
<comment type="caution">
    <text evidence="1">The sequence shown here is derived from an EMBL/GenBank/DDBJ whole genome shotgun (WGS) entry which is preliminary data.</text>
</comment>